<proteinExistence type="predicted"/>
<feature type="compositionally biased region" description="Acidic residues" evidence="1">
    <location>
        <begin position="488"/>
        <end position="500"/>
    </location>
</feature>
<dbReference type="EMBL" id="WNLP01000009">
    <property type="protein sequence ID" value="MUH60312.1"/>
    <property type="molecule type" value="Genomic_DNA"/>
</dbReference>
<gene>
    <name evidence="2" type="ORF">GSD1FS_1679</name>
</gene>
<name>A0A7K1J6R9_9BIFI</name>
<evidence type="ECO:0000313" key="2">
    <source>
        <dbReference type="EMBL" id="MUH60312.1"/>
    </source>
</evidence>
<feature type="region of interest" description="Disordered" evidence="1">
    <location>
        <begin position="488"/>
        <end position="514"/>
    </location>
</feature>
<protein>
    <submittedName>
        <fullName evidence="2">Riboflavin deaminase</fullName>
    </submittedName>
</protein>
<evidence type="ECO:0000256" key="1">
    <source>
        <dbReference type="SAM" id="MobiDB-lite"/>
    </source>
</evidence>
<comment type="caution">
    <text evidence="2">The sequence shown here is derived from an EMBL/GenBank/DDBJ whole genome shotgun (WGS) entry which is preliminary data.</text>
</comment>
<dbReference type="RefSeq" id="WP_155589143.1">
    <property type="nucleotide sequence ID" value="NZ_WNLP01000009.1"/>
</dbReference>
<keyword evidence="3" id="KW-1185">Reference proteome</keyword>
<evidence type="ECO:0000313" key="3">
    <source>
        <dbReference type="Proteomes" id="UP000487882"/>
    </source>
</evidence>
<organism evidence="2 3">
    <name type="scientific">Bifidobacterium canis</name>
    <dbReference type="NCBI Taxonomy" id="2610880"/>
    <lineage>
        <taxon>Bacteria</taxon>
        <taxon>Bacillati</taxon>
        <taxon>Actinomycetota</taxon>
        <taxon>Actinomycetes</taxon>
        <taxon>Bifidobacteriales</taxon>
        <taxon>Bifidobacteriaceae</taxon>
        <taxon>Bifidobacterium</taxon>
    </lineage>
</organism>
<dbReference type="Proteomes" id="UP000487882">
    <property type="component" value="Unassembled WGS sequence"/>
</dbReference>
<dbReference type="AlphaFoldDB" id="A0A7K1J6R9"/>
<sequence>MAEQFAFDSVAFLQLLNQLRRRFDEVVSHAPLSFEQIDGDLVQPQCAHKHTERGEKNSERNIDTVALVEEPKAIFERIDARVAELTEELFSTTHWAWMICVASRGLDSRFIDDARAFLSYCSSMVRKFGMGAWLYDLLNDATMSMLLHRPSEHMPVVQTPYESIVDVIRRRHRTVDQRFGTVREREQCIRDHTRHAHALAAYCTLKWGTAGTHRSTMAQLLLNEPGLGMCMLREDKTVRDLGACPDMRFRRVIKYVRQLRVQADFEYAKDALHSDDMPNVESHAPEVQDMDKRYLYDARKLVEAYRALWPRHTRSTETVLGEIEERNALPTQPLWENTVYLRDLAMSLMGSSMASKLIGGFERRDMEDFEKGVRLLKAMCSRVQELGLPFLPILVIEQLHQSMMEIAHEDFPSIEIPDYEQLDCEHDDEHELDVSEYSGDAVEDMAAMVLQRVFPEEDEANANMAMALLRVRMGDYAQVVMELFGDDEEGLDDDSVDDFPDSGGRGAADFDVIA</sequence>
<reference evidence="2 3" key="1">
    <citation type="submission" date="2019-09" db="EMBL/GenBank/DDBJ databases">
        <title>Bifidobacterium canis sp. nov., isolated from the digestive tract of German Shepherd dog puppy.</title>
        <authorList>
            <person name="Bunesova V."/>
        </authorList>
    </citation>
    <scope>NUCLEOTIDE SEQUENCE [LARGE SCALE GENOMIC DNA]</scope>
    <source>
        <strain evidence="2 3">GSD1FS</strain>
    </source>
</reference>
<accession>A0A7K1J6R9</accession>